<dbReference type="EMBL" id="SOGT01000008">
    <property type="protein sequence ID" value="TFD26677.1"/>
    <property type="molecule type" value="Genomic_DNA"/>
</dbReference>
<dbReference type="Pfam" id="PF10604">
    <property type="entry name" value="Polyketide_cyc2"/>
    <property type="match status" value="1"/>
</dbReference>
<dbReference type="AlphaFoldDB" id="A0A4R8ZIP3"/>
<dbReference type="GO" id="GO:0016740">
    <property type="term" value="F:transferase activity"/>
    <property type="evidence" value="ECO:0007669"/>
    <property type="project" value="UniProtKB-KW"/>
</dbReference>
<accession>A0A4R8ZIP3</accession>
<organism evidence="1 2">
    <name type="scientific">Cryobacterium lyxosi</name>
    <dbReference type="NCBI Taxonomy" id="1259228"/>
    <lineage>
        <taxon>Bacteria</taxon>
        <taxon>Bacillati</taxon>
        <taxon>Actinomycetota</taxon>
        <taxon>Actinomycetes</taxon>
        <taxon>Micrococcales</taxon>
        <taxon>Microbacteriaceae</taxon>
        <taxon>Cryobacterium</taxon>
    </lineage>
</organism>
<evidence type="ECO:0000313" key="2">
    <source>
        <dbReference type="Proteomes" id="UP000298424"/>
    </source>
</evidence>
<reference evidence="1 2" key="1">
    <citation type="submission" date="2019-03" db="EMBL/GenBank/DDBJ databases">
        <title>Genomics of glacier-inhabiting Cryobacterium strains.</title>
        <authorList>
            <person name="Liu Q."/>
            <person name="Xin Y.-H."/>
        </authorList>
    </citation>
    <scope>NUCLEOTIDE SEQUENCE [LARGE SCALE GENOMIC DNA]</scope>
    <source>
        <strain evidence="1 2">TMT1-1</strain>
    </source>
</reference>
<comment type="caution">
    <text evidence="1">The sequence shown here is derived from an EMBL/GenBank/DDBJ whole genome shotgun (WGS) entry which is preliminary data.</text>
</comment>
<dbReference type="RefSeq" id="WP_134572155.1">
    <property type="nucleotide sequence ID" value="NZ_SOGT01000008.1"/>
</dbReference>
<dbReference type="Proteomes" id="UP000298424">
    <property type="component" value="Unassembled WGS sequence"/>
</dbReference>
<dbReference type="InterPro" id="IPR019587">
    <property type="entry name" value="Polyketide_cyclase/dehydratase"/>
</dbReference>
<proteinExistence type="predicted"/>
<sequence>MTVEQVEQGPRRVARTVEVPASADDVFALVADPHRHGELDGSGTVRGTVSGPQRLSQGAQFSVAMKQFGVPYRITSTVTRIEEGRLVEWRHPAGHRWRWELTALTPTSTRVTETFDYSTVSAVQGKVFELLGFPRQNAAGIEATLRQLASRFARA</sequence>
<protein>
    <submittedName>
        <fullName evidence="1">Dimethyladenosine transferase</fullName>
    </submittedName>
</protein>
<dbReference type="InterPro" id="IPR006530">
    <property type="entry name" value="YD"/>
</dbReference>
<keyword evidence="1" id="KW-0808">Transferase</keyword>
<name>A0A4R8ZIP3_9MICO</name>
<dbReference type="InterPro" id="IPR023393">
    <property type="entry name" value="START-like_dom_sf"/>
</dbReference>
<dbReference type="OrthoDB" id="6624781at2"/>
<dbReference type="Gene3D" id="3.30.530.20">
    <property type="match status" value="1"/>
</dbReference>
<keyword evidence="2" id="KW-1185">Reference proteome</keyword>
<gene>
    <name evidence="1" type="ORF">E3T27_07885</name>
</gene>
<dbReference type="SUPFAM" id="SSF55961">
    <property type="entry name" value="Bet v1-like"/>
    <property type="match status" value="1"/>
</dbReference>
<dbReference type="NCBIfam" id="TIGR01643">
    <property type="entry name" value="YD_repeat_2x"/>
    <property type="match status" value="1"/>
</dbReference>
<evidence type="ECO:0000313" key="1">
    <source>
        <dbReference type="EMBL" id="TFD26677.1"/>
    </source>
</evidence>